<feature type="region of interest" description="Disordered" evidence="1">
    <location>
        <begin position="83"/>
        <end position="105"/>
    </location>
</feature>
<gene>
    <name evidence="2" type="ORF">PCANC_09306</name>
</gene>
<proteinExistence type="predicted"/>
<evidence type="ECO:0000313" key="3">
    <source>
        <dbReference type="Proteomes" id="UP000235388"/>
    </source>
</evidence>
<dbReference type="AlphaFoldDB" id="A0A2N5T5I4"/>
<keyword evidence="3" id="KW-1185">Reference proteome</keyword>
<name>A0A2N5T5I4_9BASI</name>
<sequence length="167" mass="18621">MVVNRQFSNCCEGNRQSRGHWLCWHWVNGAWLGPSARKTEADALRKNSRAEVRIQSDAGTRGAGFVEYTTGSESNRMLLRFPTQESLSEGKESSPTSAPVGSPISANKKESKVVCGMPHLHPQLIFHQAHFSTADPHSISSMSKMLGPENRHQKSIRLVLRAQKRLD</sequence>
<organism evidence="2 3">
    <name type="scientific">Puccinia coronata f. sp. avenae</name>
    <dbReference type="NCBI Taxonomy" id="200324"/>
    <lineage>
        <taxon>Eukaryota</taxon>
        <taxon>Fungi</taxon>
        <taxon>Dikarya</taxon>
        <taxon>Basidiomycota</taxon>
        <taxon>Pucciniomycotina</taxon>
        <taxon>Pucciniomycetes</taxon>
        <taxon>Pucciniales</taxon>
        <taxon>Pucciniaceae</taxon>
        <taxon>Puccinia</taxon>
    </lineage>
</organism>
<comment type="caution">
    <text evidence="2">The sequence shown here is derived from an EMBL/GenBank/DDBJ whole genome shotgun (WGS) entry which is preliminary data.</text>
</comment>
<accession>A0A2N5T5I4</accession>
<dbReference type="Proteomes" id="UP000235388">
    <property type="component" value="Unassembled WGS sequence"/>
</dbReference>
<reference evidence="2 3" key="1">
    <citation type="submission" date="2017-11" db="EMBL/GenBank/DDBJ databases">
        <title>De novo assembly and phasing of dikaryotic genomes from two isolates of Puccinia coronata f. sp. avenae, the causal agent of oat crown rust.</title>
        <authorList>
            <person name="Miller M.E."/>
            <person name="Zhang Y."/>
            <person name="Omidvar V."/>
            <person name="Sperschneider J."/>
            <person name="Schwessinger B."/>
            <person name="Raley C."/>
            <person name="Palmer J.M."/>
            <person name="Garnica D."/>
            <person name="Upadhyaya N."/>
            <person name="Rathjen J."/>
            <person name="Taylor J.M."/>
            <person name="Park R.F."/>
            <person name="Dodds P.N."/>
            <person name="Hirsch C.D."/>
            <person name="Kianian S.F."/>
            <person name="Figueroa M."/>
        </authorList>
    </citation>
    <scope>NUCLEOTIDE SEQUENCE [LARGE SCALE GENOMIC DNA]</scope>
    <source>
        <strain evidence="2">12NC29</strain>
    </source>
</reference>
<evidence type="ECO:0000313" key="2">
    <source>
        <dbReference type="EMBL" id="PLW20735.1"/>
    </source>
</evidence>
<evidence type="ECO:0000256" key="1">
    <source>
        <dbReference type="SAM" id="MobiDB-lite"/>
    </source>
</evidence>
<protein>
    <submittedName>
        <fullName evidence="2">Uncharacterized protein</fullName>
    </submittedName>
</protein>
<dbReference type="EMBL" id="PGCJ01000792">
    <property type="protein sequence ID" value="PLW20735.1"/>
    <property type="molecule type" value="Genomic_DNA"/>
</dbReference>
<feature type="compositionally biased region" description="Polar residues" evidence="1">
    <location>
        <begin position="83"/>
        <end position="99"/>
    </location>
</feature>